<dbReference type="OrthoDB" id="296065at2759"/>
<evidence type="ECO:0000256" key="1">
    <source>
        <dbReference type="ARBA" id="ARBA00004496"/>
    </source>
</evidence>
<comment type="similarity">
    <text evidence="19">Belongs to the class I-like SAM-binding methyltransferase superfamily. TRM11 methyltransferase family.</text>
</comment>
<name>A0A226DZ77_FOLCA</name>
<evidence type="ECO:0000256" key="6">
    <source>
        <dbReference type="ARBA" id="ARBA00022691"/>
    </source>
</evidence>
<sequence>MRLSIRALSSAMSSASRTFLFWFSNEHSGFRIQEMEALFKVFKLDNKSLNSRIVNGGPFMLMDFPDDDGPKKLMSRSVLIHSCYELLGDGKSREEMDNTVKKNLPRMAPYVNNTFQIRVETYGKTMQHAEKIQFIDTLDYLPMEGKVDLKNPECSLHLIMYYGLDANRIPEEPYHWYFGRWIMNGQRKLASKTSLKTRKFIGNTSMDPLLSLLMVNLAAIKEYDIILDPFVGTGSILVAAAAIGGQVLGSDIDYLMLHGKTKPTKAFKVARDEGENIRANMIQYGFENRYLDVIISDASRQMWRTDFRVDAIITDPPYGIREPTFRIGPSRPQKPDFKIKEEHLEKHIPAKQDYSLTEIFRDLMDFAVHQLEIGGRLVYWIPISRPDYEEDKLPKNPCLQLLFNTEQIFNSVASRRLLVFEKTKEATTLCQTELDTSALMYRAQLFDSETDPNLRKIKKEEAFSMYGRVCQVSFSSPVSKDCLTLHHFIFVVTTCHFGHILLDQMSHEPSEFGPGLLGDLADEDSVRKLIECPICLEIPLPPIYLCTKGHIVCSSCQARTYVCPLCRERYCNTRSFVAEGIVDKCTLRCRYTESGCDVSMKGADLGDHLAVCEFRPVNCRECADKMVNYSEYETHLFKDHNLSGTVGNEAYVAYRINLNFMQRTLGLVVDTCFWPQYYIKAFDQVFLLRLNAHQFSINPWVCLFGAPNECSNYSALIEYEPNNDGIVVHSWKGPVNHFRDEPIDVIAQGKALSIPVDTIMESGAISTERAEWIYHVVLYENEKNPCTPLPGEIKELPSLEQLFTASPVMPLEGDGDSVMRSQSDGIPTPAPRYTMPASGDANSATPTSLTPDSMPNMSSPSLLSNANSSNVSIGVRPVLRKPKATNPPVNRKKNDRTTDSAGNQGDIDDISDFDWE</sequence>
<keyword evidence="7 19" id="KW-0819">tRNA processing</keyword>
<keyword evidence="5 19" id="KW-0808">Transferase</keyword>
<keyword evidence="3 19" id="KW-0820">tRNA-binding</keyword>
<dbReference type="GO" id="GO:0000049">
    <property type="term" value="F:tRNA binding"/>
    <property type="evidence" value="ECO:0007669"/>
    <property type="project" value="UniProtKB-UniRule"/>
</dbReference>
<dbReference type="GO" id="GO:0043527">
    <property type="term" value="C:tRNA methyltransferase complex"/>
    <property type="evidence" value="ECO:0007669"/>
    <property type="project" value="UniProtKB-ARBA"/>
</dbReference>
<comment type="subcellular location">
    <subcellularLocation>
        <location evidence="1">Cytoplasm</location>
    </subcellularLocation>
</comment>
<dbReference type="GO" id="GO:0008033">
    <property type="term" value="P:tRNA processing"/>
    <property type="evidence" value="ECO:0007669"/>
    <property type="project" value="UniProtKB-UniRule"/>
</dbReference>
<evidence type="ECO:0000256" key="8">
    <source>
        <dbReference type="ARBA" id="ARBA00022723"/>
    </source>
</evidence>
<dbReference type="PANTHER" id="PTHR13370">
    <property type="entry name" value="RNA METHYLASE-RELATED"/>
    <property type="match status" value="1"/>
</dbReference>
<dbReference type="CDD" id="cd02440">
    <property type="entry name" value="AdoMet_MTases"/>
    <property type="match status" value="1"/>
</dbReference>
<dbReference type="InterPro" id="IPR029063">
    <property type="entry name" value="SAM-dependent_MTases_sf"/>
</dbReference>
<feature type="domain" description="RING-type" evidence="21">
    <location>
        <begin position="532"/>
        <end position="567"/>
    </location>
</feature>
<evidence type="ECO:0000313" key="23">
    <source>
        <dbReference type="Proteomes" id="UP000198287"/>
    </source>
</evidence>
<dbReference type="InterPro" id="IPR000241">
    <property type="entry name" value="RlmKL-like_Mtase"/>
</dbReference>
<dbReference type="Pfam" id="PF21362">
    <property type="entry name" value="Sina_RING"/>
    <property type="match status" value="1"/>
</dbReference>
<dbReference type="InterPro" id="IPR013083">
    <property type="entry name" value="Znf_RING/FYVE/PHD"/>
</dbReference>
<dbReference type="GO" id="GO:0008270">
    <property type="term" value="F:zinc ion binding"/>
    <property type="evidence" value="ECO:0007669"/>
    <property type="project" value="UniProtKB-KW"/>
</dbReference>
<evidence type="ECO:0000256" key="2">
    <source>
        <dbReference type="ARBA" id="ARBA00022490"/>
    </source>
</evidence>
<dbReference type="Proteomes" id="UP000198287">
    <property type="component" value="Unassembled WGS sequence"/>
</dbReference>
<dbReference type="Pfam" id="PF25904">
    <property type="entry name" value="Tmrp11_N"/>
    <property type="match status" value="1"/>
</dbReference>
<evidence type="ECO:0000256" key="19">
    <source>
        <dbReference type="PROSITE-ProRule" id="PRU00959"/>
    </source>
</evidence>
<dbReference type="GO" id="GO:0032259">
    <property type="term" value="P:methylation"/>
    <property type="evidence" value="ECO:0007669"/>
    <property type="project" value="UniProtKB-UniRule"/>
</dbReference>
<evidence type="ECO:0000256" key="20">
    <source>
        <dbReference type="SAM" id="MobiDB-lite"/>
    </source>
</evidence>
<comment type="catalytic activity">
    <reaction evidence="12">
        <text>guanosine(10) in tRNA + S-adenosyl-L-methionine = N(2)-methylguanosine(10) in tRNA + S-adenosyl-L-homocysteine + H(+)</text>
        <dbReference type="Rhea" id="RHEA:43128"/>
        <dbReference type="Rhea" id="RHEA-COMP:10355"/>
        <dbReference type="Rhea" id="RHEA-COMP:10357"/>
        <dbReference type="ChEBI" id="CHEBI:15378"/>
        <dbReference type="ChEBI" id="CHEBI:57856"/>
        <dbReference type="ChEBI" id="CHEBI:59789"/>
        <dbReference type="ChEBI" id="CHEBI:74269"/>
        <dbReference type="ChEBI" id="CHEBI:74481"/>
        <dbReference type="EC" id="2.1.1.214"/>
    </reaction>
    <physiologicalReaction direction="left-to-right" evidence="12">
        <dbReference type="Rhea" id="RHEA:43129"/>
    </physiologicalReaction>
</comment>
<evidence type="ECO:0000256" key="11">
    <source>
        <dbReference type="ARBA" id="ARBA00022884"/>
    </source>
</evidence>
<keyword evidence="23" id="KW-1185">Reference proteome</keyword>
<comment type="caution">
    <text evidence="22">The sequence shown here is derived from an EMBL/GenBank/DDBJ whole genome shotgun (WGS) entry which is preliminary data.</text>
</comment>
<organism evidence="22 23">
    <name type="scientific">Folsomia candida</name>
    <name type="common">Springtail</name>
    <dbReference type="NCBI Taxonomy" id="158441"/>
    <lineage>
        <taxon>Eukaryota</taxon>
        <taxon>Metazoa</taxon>
        <taxon>Ecdysozoa</taxon>
        <taxon>Arthropoda</taxon>
        <taxon>Hexapoda</taxon>
        <taxon>Collembola</taxon>
        <taxon>Entomobryomorpha</taxon>
        <taxon>Isotomoidea</taxon>
        <taxon>Isotomidae</taxon>
        <taxon>Proisotominae</taxon>
        <taxon>Folsomia</taxon>
    </lineage>
</organism>
<evidence type="ECO:0000256" key="7">
    <source>
        <dbReference type="ARBA" id="ARBA00022694"/>
    </source>
</evidence>
<dbReference type="InterPro" id="IPR002052">
    <property type="entry name" value="DNA_methylase_N6_adenine_CS"/>
</dbReference>
<keyword evidence="10" id="KW-0862">Zinc</keyword>
<reference evidence="22 23" key="1">
    <citation type="submission" date="2015-12" db="EMBL/GenBank/DDBJ databases">
        <title>The genome of Folsomia candida.</title>
        <authorList>
            <person name="Faddeeva A."/>
            <person name="Derks M.F."/>
            <person name="Anvar Y."/>
            <person name="Smit S."/>
            <person name="Van Straalen N."/>
            <person name="Roelofs D."/>
        </authorList>
    </citation>
    <scope>NUCLEOTIDE SEQUENCE [LARGE SCALE GENOMIC DNA]</scope>
    <source>
        <strain evidence="22 23">VU population</strain>
        <tissue evidence="22">Whole body</tissue>
    </source>
</reference>
<keyword evidence="4 19" id="KW-0489">Methyltransferase</keyword>
<evidence type="ECO:0000313" key="22">
    <source>
        <dbReference type="EMBL" id="OXA50519.1"/>
    </source>
</evidence>
<keyword evidence="6 19" id="KW-0949">S-adenosyl-L-methionine</keyword>
<evidence type="ECO:0000256" key="17">
    <source>
        <dbReference type="ARBA" id="ARBA00075308"/>
    </source>
</evidence>
<dbReference type="PROSITE" id="PS00092">
    <property type="entry name" value="N6_MTASE"/>
    <property type="match status" value="1"/>
</dbReference>
<dbReference type="PRINTS" id="PR00507">
    <property type="entry name" value="N12N6MTFRASE"/>
</dbReference>
<comment type="function">
    <text evidence="13">Catalytic subunit of the TRMT11-TRM112 methyltransferase complex, that specifically mediates the S-adenosyl-L-methionine-dependent N(2)-methylation of guanosine nucleotide at position 10 (m2G10) in tRNAs. This is one of the major tRNA (guanine-N(2))-methyltransferases.</text>
</comment>
<evidence type="ECO:0000256" key="10">
    <source>
        <dbReference type="ARBA" id="ARBA00022833"/>
    </source>
</evidence>
<dbReference type="SUPFAM" id="SSF49599">
    <property type="entry name" value="TRAF domain-like"/>
    <property type="match status" value="1"/>
</dbReference>
<dbReference type="EC" id="2.1.1.214" evidence="15"/>
<dbReference type="Gene3D" id="3.40.50.150">
    <property type="entry name" value="Vaccinia Virus protein VP39"/>
    <property type="match status" value="1"/>
</dbReference>
<dbReference type="GO" id="GO:0160102">
    <property type="term" value="F:tRNA (guanine(10)-N2)-methyltransferase activity"/>
    <property type="evidence" value="ECO:0007669"/>
    <property type="project" value="UniProtKB-EC"/>
</dbReference>
<feature type="compositionally biased region" description="Polar residues" evidence="20">
    <location>
        <begin position="840"/>
        <end position="851"/>
    </location>
</feature>
<evidence type="ECO:0000256" key="4">
    <source>
        <dbReference type="ARBA" id="ARBA00022603"/>
    </source>
</evidence>
<evidence type="ECO:0000256" key="13">
    <source>
        <dbReference type="ARBA" id="ARBA00056270"/>
    </source>
</evidence>
<dbReference type="SUPFAM" id="SSF57850">
    <property type="entry name" value="RING/U-box"/>
    <property type="match status" value="1"/>
</dbReference>
<dbReference type="Gene3D" id="3.30.40.10">
    <property type="entry name" value="Zinc/RING finger domain, C3HC4 (zinc finger)"/>
    <property type="match status" value="2"/>
</dbReference>
<evidence type="ECO:0000256" key="3">
    <source>
        <dbReference type="ARBA" id="ARBA00022555"/>
    </source>
</evidence>
<dbReference type="PANTHER" id="PTHR13370:SF3">
    <property type="entry name" value="TRNA (GUANINE(10)-N2)-METHYLTRANSFERASE HOMOLOG"/>
    <property type="match status" value="1"/>
</dbReference>
<dbReference type="GO" id="GO:0005737">
    <property type="term" value="C:cytoplasm"/>
    <property type="evidence" value="ECO:0007669"/>
    <property type="project" value="UniProtKB-SubCell"/>
</dbReference>
<feature type="compositionally biased region" description="Low complexity" evidence="20">
    <location>
        <begin position="853"/>
        <end position="872"/>
    </location>
</feature>
<evidence type="ECO:0000256" key="5">
    <source>
        <dbReference type="ARBA" id="ARBA00022679"/>
    </source>
</evidence>
<evidence type="ECO:0000256" key="16">
    <source>
        <dbReference type="ARBA" id="ARBA00067484"/>
    </source>
</evidence>
<dbReference type="InterPro" id="IPR049548">
    <property type="entry name" value="Sina-like_RING"/>
</dbReference>
<proteinExistence type="inferred from homology"/>
<dbReference type="AlphaFoldDB" id="A0A226DZ77"/>
<evidence type="ECO:0000256" key="14">
    <source>
        <dbReference type="ARBA" id="ARBA00065434"/>
    </source>
</evidence>
<dbReference type="Pfam" id="PF01170">
    <property type="entry name" value="UPF0020"/>
    <property type="match status" value="1"/>
</dbReference>
<dbReference type="PROSITE" id="PS51627">
    <property type="entry name" value="SAM_MT_TRM11"/>
    <property type="match status" value="1"/>
</dbReference>
<evidence type="ECO:0000256" key="18">
    <source>
        <dbReference type="PROSITE-ProRule" id="PRU00175"/>
    </source>
</evidence>
<dbReference type="InterPro" id="IPR059073">
    <property type="entry name" value="TRMT11_N"/>
</dbReference>
<accession>A0A226DZ77</accession>
<feature type="region of interest" description="Disordered" evidence="20">
    <location>
        <begin position="813"/>
        <end position="916"/>
    </location>
</feature>
<keyword evidence="9 18" id="KW-0863">Zinc-finger</keyword>
<keyword evidence="8" id="KW-0479">Metal-binding</keyword>
<comment type="subunit">
    <text evidence="14">Part of the heterodimeric TRMT11-TRM112 methyltransferase complex; this complex forms an active tRNA methyltransferase, where TRMT112 acts as an activator of the catalytic subunit TRMT11.</text>
</comment>
<evidence type="ECO:0000256" key="12">
    <source>
        <dbReference type="ARBA" id="ARBA00050985"/>
    </source>
</evidence>
<dbReference type="CDD" id="cd16571">
    <property type="entry name" value="RING-HC_SIAHs"/>
    <property type="match status" value="1"/>
</dbReference>
<feature type="compositionally biased region" description="Acidic residues" evidence="20">
    <location>
        <begin position="906"/>
        <end position="916"/>
    </location>
</feature>
<dbReference type="InterPro" id="IPR001841">
    <property type="entry name" value="Znf_RING"/>
</dbReference>
<dbReference type="STRING" id="158441.A0A226DZ77"/>
<evidence type="ECO:0000256" key="15">
    <source>
        <dbReference type="ARBA" id="ARBA00066937"/>
    </source>
</evidence>
<evidence type="ECO:0000256" key="9">
    <source>
        <dbReference type="ARBA" id="ARBA00022771"/>
    </source>
</evidence>
<gene>
    <name evidence="22" type="ORF">Fcan01_14802</name>
</gene>
<keyword evidence="2" id="KW-0963">Cytoplasm</keyword>
<dbReference type="EMBL" id="LNIX01000009">
    <property type="protein sequence ID" value="OXA50519.1"/>
    <property type="molecule type" value="Genomic_DNA"/>
</dbReference>
<protein>
    <recommendedName>
        <fullName evidence="16">tRNA (guanine(10)-N(2))-methyltransferase TRMT11</fullName>
        <ecNumber evidence="15">2.1.1.214</ecNumber>
    </recommendedName>
    <alternativeName>
        <fullName evidence="17">tRNA methyltransferase 11 homolog</fullName>
    </alternativeName>
</protein>
<keyword evidence="11 19" id="KW-0694">RNA-binding</keyword>
<evidence type="ECO:0000259" key="21">
    <source>
        <dbReference type="PROSITE" id="PS50089"/>
    </source>
</evidence>
<dbReference type="PROSITE" id="PS50089">
    <property type="entry name" value="ZF_RING_2"/>
    <property type="match status" value="1"/>
</dbReference>
<dbReference type="InterPro" id="IPR016691">
    <property type="entry name" value="TRMT11"/>
</dbReference>
<dbReference type="SUPFAM" id="SSF53335">
    <property type="entry name" value="S-adenosyl-L-methionine-dependent methyltransferases"/>
    <property type="match status" value="1"/>
</dbReference>